<accession>A0A7X2LQP2</accession>
<feature type="region of interest" description="Disordered" evidence="1">
    <location>
        <begin position="85"/>
        <end position="120"/>
    </location>
</feature>
<organism evidence="3 4">
    <name type="scientific">Pseudoduganella rivuli</name>
    <dbReference type="NCBI Taxonomy" id="2666085"/>
    <lineage>
        <taxon>Bacteria</taxon>
        <taxon>Pseudomonadati</taxon>
        <taxon>Pseudomonadota</taxon>
        <taxon>Betaproteobacteria</taxon>
        <taxon>Burkholderiales</taxon>
        <taxon>Oxalobacteraceae</taxon>
        <taxon>Telluria group</taxon>
        <taxon>Pseudoduganella</taxon>
    </lineage>
</organism>
<feature type="chain" id="PRO_5030972235" evidence="2">
    <location>
        <begin position="26"/>
        <end position="149"/>
    </location>
</feature>
<dbReference type="Proteomes" id="UP000446768">
    <property type="component" value="Unassembled WGS sequence"/>
</dbReference>
<gene>
    <name evidence="3" type="ORF">GJ700_07485</name>
</gene>
<evidence type="ECO:0000313" key="4">
    <source>
        <dbReference type="Proteomes" id="UP000446768"/>
    </source>
</evidence>
<dbReference type="EMBL" id="WKJJ01000004">
    <property type="protein sequence ID" value="MRV71565.1"/>
    <property type="molecule type" value="Genomic_DNA"/>
</dbReference>
<keyword evidence="4" id="KW-1185">Reference proteome</keyword>
<proteinExistence type="predicted"/>
<keyword evidence="2" id="KW-0732">Signal</keyword>
<dbReference type="RefSeq" id="WP_154372209.1">
    <property type="nucleotide sequence ID" value="NZ_WKJJ01000004.1"/>
</dbReference>
<evidence type="ECO:0000256" key="2">
    <source>
        <dbReference type="SAM" id="SignalP"/>
    </source>
</evidence>
<comment type="caution">
    <text evidence="3">The sequence shown here is derived from an EMBL/GenBank/DDBJ whole genome shotgun (WGS) entry which is preliminary data.</text>
</comment>
<protein>
    <submittedName>
        <fullName evidence="3">Uncharacterized protein</fullName>
    </submittedName>
</protein>
<name>A0A7X2LQP2_9BURK</name>
<reference evidence="3 4" key="1">
    <citation type="submission" date="2019-11" db="EMBL/GenBank/DDBJ databases">
        <title>Novel species isolated from a subtropical stream in China.</title>
        <authorList>
            <person name="Lu H."/>
        </authorList>
    </citation>
    <scope>NUCLEOTIDE SEQUENCE [LARGE SCALE GENOMIC DNA]</scope>
    <source>
        <strain evidence="3 4">FT92W</strain>
    </source>
</reference>
<evidence type="ECO:0000313" key="3">
    <source>
        <dbReference type="EMBL" id="MRV71565.1"/>
    </source>
</evidence>
<evidence type="ECO:0000256" key="1">
    <source>
        <dbReference type="SAM" id="MobiDB-lite"/>
    </source>
</evidence>
<sequence length="149" mass="16471">MDRYTATRIALRICLLAISVAPARGQEQQQEQEPVQVGELMVTPAPDGVTVTLARDGDTSAMPDRPAQLPKSTITRITLVSDELPPVHQPSAQQSPQPYMQPAARWRPLPPLPAPRTHDMERDVQTLKAARAAMQLDDQMHGRRIAALR</sequence>
<feature type="signal peptide" evidence="2">
    <location>
        <begin position="1"/>
        <end position="25"/>
    </location>
</feature>
<dbReference type="AlphaFoldDB" id="A0A7X2LQP2"/>